<keyword evidence="3" id="KW-1185">Reference proteome</keyword>
<proteinExistence type="predicted"/>
<reference evidence="2" key="1">
    <citation type="submission" date="2024-05" db="EMBL/GenBank/DDBJ databases">
        <title>Isolation and characterization of Sporomusa carbonis sp. nov., a carboxydotrophic hydrogenogen in the genus of Sporomusa isolated from a charcoal burning pile.</title>
        <authorList>
            <person name="Boeer T."/>
            <person name="Rosenbaum F."/>
            <person name="Eysell L."/>
            <person name="Mueller V."/>
            <person name="Daniel R."/>
            <person name="Poehlein A."/>
        </authorList>
    </citation>
    <scope>NUCLEOTIDE SEQUENCE [LARGE SCALE GENOMIC DNA]</scope>
    <source>
        <strain evidence="2">DSM 10669</strain>
    </source>
</reference>
<feature type="transmembrane region" description="Helical" evidence="1">
    <location>
        <begin position="134"/>
        <end position="154"/>
    </location>
</feature>
<organism evidence="2 3">
    <name type="scientific">Sporomusa silvacetica DSM 10669</name>
    <dbReference type="NCBI Taxonomy" id="1123289"/>
    <lineage>
        <taxon>Bacteria</taxon>
        <taxon>Bacillati</taxon>
        <taxon>Bacillota</taxon>
        <taxon>Negativicutes</taxon>
        <taxon>Selenomonadales</taxon>
        <taxon>Sporomusaceae</taxon>
        <taxon>Sporomusa</taxon>
    </lineage>
</organism>
<keyword evidence="1" id="KW-0472">Membrane</keyword>
<evidence type="ECO:0000256" key="1">
    <source>
        <dbReference type="SAM" id="Phobius"/>
    </source>
</evidence>
<dbReference type="Proteomes" id="UP000216752">
    <property type="component" value="Chromosome"/>
</dbReference>
<feature type="transmembrane region" description="Helical" evidence="1">
    <location>
        <begin position="100"/>
        <end position="119"/>
    </location>
</feature>
<accession>A0ABZ3IUM7</accession>
<evidence type="ECO:0008006" key="4">
    <source>
        <dbReference type="Google" id="ProtNLM"/>
    </source>
</evidence>
<evidence type="ECO:0000313" key="2">
    <source>
        <dbReference type="EMBL" id="XFO69431.1"/>
    </source>
</evidence>
<name>A0ABZ3IUM7_9FIRM</name>
<dbReference type="RefSeq" id="WP_094607802.1">
    <property type="nucleotide sequence ID" value="NZ_CP155573.1"/>
</dbReference>
<keyword evidence="1" id="KW-0812">Transmembrane</keyword>
<gene>
    <name evidence="2" type="ORF">SPSIL_056650</name>
</gene>
<keyword evidence="1" id="KW-1133">Transmembrane helix</keyword>
<feature type="transmembrane region" description="Helical" evidence="1">
    <location>
        <begin position="26"/>
        <end position="45"/>
    </location>
</feature>
<feature type="transmembrane region" description="Helical" evidence="1">
    <location>
        <begin position="57"/>
        <end position="80"/>
    </location>
</feature>
<evidence type="ECO:0000313" key="3">
    <source>
        <dbReference type="Proteomes" id="UP000216752"/>
    </source>
</evidence>
<dbReference type="EMBL" id="CP155573">
    <property type="protein sequence ID" value="XFO69431.1"/>
    <property type="molecule type" value="Genomic_DNA"/>
</dbReference>
<protein>
    <recommendedName>
        <fullName evidence="4">DUF2975 domain-containing protein</fullName>
    </recommendedName>
</protein>
<sequence>MLSTKIRRPCNHCLRNAIDTIIQEKILSYECILAIAFTLLLYRNNTKIIDVQSLREITSFISSLLVNFLAVYYAALAISIAFKSQITKGEVIKRLTKSRVLKTTVALLISLFLSIYTFIESTILQNNPVSNEYILILITFITLYGIISVGGLILEISLQANIEFNNDEALRGRN</sequence>